<evidence type="ECO:0000256" key="3">
    <source>
        <dbReference type="ARBA" id="ARBA00022475"/>
    </source>
</evidence>
<evidence type="ECO:0000313" key="10">
    <source>
        <dbReference type="Proteomes" id="UP000316416"/>
    </source>
</evidence>
<dbReference type="EMBL" id="CP045503">
    <property type="protein sequence ID" value="QPG57334.1"/>
    <property type="molecule type" value="Genomic_DNA"/>
</dbReference>
<accession>A0ABX6V674</accession>
<comment type="subcellular location">
    <subcellularLocation>
        <location evidence="1">Cell inner membrane</location>
        <topology evidence="1">Multi-pass membrane protein</topology>
    </subcellularLocation>
</comment>
<name>A0ABX6V674_9GAMM</name>
<dbReference type="Pfam" id="PF05128">
    <property type="entry name" value="DUF697"/>
    <property type="match status" value="1"/>
</dbReference>
<proteinExistence type="inferred from homology"/>
<keyword evidence="10" id="KW-1185">Reference proteome</keyword>
<keyword evidence="7 8" id="KW-0472">Membrane</keyword>
<protein>
    <submittedName>
        <fullName evidence="9">YcjF family protein</fullName>
    </submittedName>
</protein>
<feature type="transmembrane region" description="Helical" evidence="8">
    <location>
        <begin position="114"/>
        <end position="133"/>
    </location>
</feature>
<dbReference type="NCBIfam" id="TIGR01620">
    <property type="entry name" value="hyp_HI0043"/>
    <property type="match status" value="1"/>
</dbReference>
<keyword evidence="4" id="KW-0997">Cell inner membrane</keyword>
<dbReference type="PANTHER" id="PTHR39342">
    <property type="entry name" value="UPF0283 MEMBRANE PROTEIN YCJF"/>
    <property type="match status" value="1"/>
</dbReference>
<evidence type="ECO:0000313" key="9">
    <source>
        <dbReference type="EMBL" id="QPG57334.1"/>
    </source>
</evidence>
<evidence type="ECO:0000256" key="7">
    <source>
        <dbReference type="ARBA" id="ARBA00023136"/>
    </source>
</evidence>
<evidence type="ECO:0000256" key="5">
    <source>
        <dbReference type="ARBA" id="ARBA00022692"/>
    </source>
</evidence>
<dbReference type="PANTHER" id="PTHR39342:SF1">
    <property type="entry name" value="UPF0283 MEMBRANE PROTEIN YCJF"/>
    <property type="match status" value="1"/>
</dbReference>
<evidence type="ECO:0000256" key="1">
    <source>
        <dbReference type="ARBA" id="ARBA00004429"/>
    </source>
</evidence>
<keyword evidence="3" id="KW-1003">Cell membrane</keyword>
<keyword evidence="6 8" id="KW-1133">Transmembrane helix</keyword>
<dbReference type="Proteomes" id="UP000316416">
    <property type="component" value="Chromosome"/>
</dbReference>
<keyword evidence="5 8" id="KW-0812">Transmembrane</keyword>
<evidence type="ECO:0000256" key="4">
    <source>
        <dbReference type="ARBA" id="ARBA00022519"/>
    </source>
</evidence>
<feature type="transmembrane region" description="Helical" evidence="8">
    <location>
        <begin position="82"/>
        <end position="102"/>
    </location>
</feature>
<organism evidence="9 10">
    <name type="scientific">Shewanella eurypsychrophilus</name>
    <dbReference type="NCBI Taxonomy" id="2593656"/>
    <lineage>
        <taxon>Bacteria</taxon>
        <taxon>Pseudomonadati</taxon>
        <taxon>Pseudomonadota</taxon>
        <taxon>Gammaproteobacteria</taxon>
        <taxon>Alteromonadales</taxon>
        <taxon>Shewanellaceae</taxon>
        <taxon>Shewanella</taxon>
    </lineage>
</organism>
<evidence type="ECO:0000256" key="6">
    <source>
        <dbReference type="ARBA" id="ARBA00022989"/>
    </source>
</evidence>
<gene>
    <name evidence="9" type="ORF">FM038_007715</name>
</gene>
<sequence length="372" mass="41286">MSDKNLDIKKQQVFDSLPTSETAILRESQRFESQDAFIKSPIDENDAVNHDGSEQDIDIALAGDADVFADKRHRTGKRSWSLLAKLTTFSILVLVVIETGLGLRNAWLESPWLFAVYASVTSLVALWAGKIAYSEWRQLLRLKSVEDAQQAGDRLSQSMQIGEADKYLGNIISQLPAEVDCSKYFNSSRDGHNDAEKLILFEELVLSDRDLVAKKIVRRFAQESALLLAASPLAVLDMAIILWRNQSMIVKIAECYGVELGYWSRIKLIRGVITNIIYAGTSEIATDLGTQLLSVEMSGKLSARLGQGLGGGLLTARLGYQAMALCRPISFKESSRPKLSGIHRELLLDLKELSSSLLRRGEKEKVPRDNVS</sequence>
<dbReference type="InterPro" id="IPR006507">
    <property type="entry name" value="UPF0283"/>
</dbReference>
<dbReference type="RefSeq" id="WP_142872697.1">
    <property type="nucleotide sequence ID" value="NZ_CP045503.2"/>
</dbReference>
<comment type="similarity">
    <text evidence="2">Belongs to the UPF0283 family.</text>
</comment>
<evidence type="ECO:0000256" key="8">
    <source>
        <dbReference type="SAM" id="Phobius"/>
    </source>
</evidence>
<evidence type="ECO:0000256" key="2">
    <source>
        <dbReference type="ARBA" id="ARBA00008255"/>
    </source>
</evidence>
<feature type="transmembrane region" description="Helical" evidence="8">
    <location>
        <begin position="224"/>
        <end position="243"/>
    </location>
</feature>
<dbReference type="InterPro" id="IPR021147">
    <property type="entry name" value="DUF697"/>
</dbReference>
<reference evidence="9" key="1">
    <citation type="submission" date="2021-07" db="EMBL/GenBank/DDBJ databases">
        <title>Shewanella sp. YLB-07 whole genome sequence.</title>
        <authorList>
            <person name="Yu L."/>
        </authorList>
    </citation>
    <scope>NUCLEOTIDE SEQUENCE</scope>
    <source>
        <strain evidence="9">YLB-08</strain>
    </source>
</reference>